<dbReference type="EMBL" id="CP041969">
    <property type="protein sequence ID" value="QMV40041.1"/>
    <property type="molecule type" value="Genomic_DNA"/>
</dbReference>
<keyword evidence="2" id="KW-0012">Acyltransferase</keyword>
<dbReference type="Pfam" id="PF13673">
    <property type="entry name" value="Acetyltransf_10"/>
    <property type="match status" value="1"/>
</dbReference>
<dbReference type="RefSeq" id="WP_182301376.1">
    <property type="nucleotide sequence ID" value="NZ_CP041969.1"/>
</dbReference>
<keyword evidence="1 4" id="KW-0808">Transferase</keyword>
<dbReference type="PANTHER" id="PTHR43800">
    <property type="entry name" value="PEPTIDYL-LYSINE N-ACETYLTRANSFERASE YJAB"/>
    <property type="match status" value="1"/>
</dbReference>
<organism evidence="4 5">
    <name type="scientific">Cohnella cholangitidis</name>
    <dbReference type="NCBI Taxonomy" id="2598458"/>
    <lineage>
        <taxon>Bacteria</taxon>
        <taxon>Bacillati</taxon>
        <taxon>Bacillota</taxon>
        <taxon>Bacilli</taxon>
        <taxon>Bacillales</taxon>
        <taxon>Paenibacillaceae</taxon>
        <taxon>Cohnella</taxon>
    </lineage>
</organism>
<dbReference type="SUPFAM" id="SSF55729">
    <property type="entry name" value="Acyl-CoA N-acyltransferases (Nat)"/>
    <property type="match status" value="1"/>
</dbReference>
<dbReference type="Proteomes" id="UP000515679">
    <property type="component" value="Chromosome"/>
</dbReference>
<accession>A0A7G5BSV7</accession>
<evidence type="ECO:0000256" key="2">
    <source>
        <dbReference type="ARBA" id="ARBA00023315"/>
    </source>
</evidence>
<evidence type="ECO:0000259" key="3">
    <source>
        <dbReference type="PROSITE" id="PS51186"/>
    </source>
</evidence>
<evidence type="ECO:0000313" key="5">
    <source>
        <dbReference type="Proteomes" id="UP000515679"/>
    </source>
</evidence>
<dbReference type="CDD" id="cd04301">
    <property type="entry name" value="NAT_SF"/>
    <property type="match status" value="1"/>
</dbReference>
<dbReference type="InterPro" id="IPR000182">
    <property type="entry name" value="GNAT_dom"/>
</dbReference>
<protein>
    <submittedName>
        <fullName evidence="4">GNAT family N-acetyltransferase</fullName>
    </submittedName>
</protein>
<dbReference type="InterPro" id="IPR016181">
    <property type="entry name" value="Acyl_CoA_acyltransferase"/>
</dbReference>
<dbReference type="PROSITE" id="PS51186">
    <property type="entry name" value="GNAT"/>
    <property type="match status" value="1"/>
</dbReference>
<reference evidence="4 5" key="1">
    <citation type="submission" date="2019-07" db="EMBL/GenBank/DDBJ databases">
        <authorList>
            <person name="Kim J.K."/>
            <person name="Cheong H.-M."/>
            <person name="Choi Y."/>
            <person name="Hwang K.J."/>
            <person name="Lee S."/>
            <person name="Choi C."/>
        </authorList>
    </citation>
    <scope>NUCLEOTIDE SEQUENCE [LARGE SCALE GENOMIC DNA]</scope>
    <source>
        <strain evidence="4 5">KS 22</strain>
    </source>
</reference>
<dbReference type="AlphaFoldDB" id="A0A7G5BSV7"/>
<dbReference type="KEGG" id="cchl:FPL14_01615"/>
<sequence length="150" mass="17442">MIISKAEITDLNPILNLQYEAYQSEAEIYQDYNIQPLKQSISELEEEYKLGVILKATYHSEIVGSVRATVEDGICKIGKLIVKPEFQNQGIGKKLMNEIEKFYSEVKQIELFTGHKSLKNLEFYKNRGYQKFKEVEVNESLILIYLRKKA</sequence>
<keyword evidence="5" id="KW-1185">Reference proteome</keyword>
<evidence type="ECO:0000313" key="4">
    <source>
        <dbReference type="EMBL" id="QMV40041.1"/>
    </source>
</evidence>
<dbReference type="Gene3D" id="3.40.630.30">
    <property type="match status" value="1"/>
</dbReference>
<dbReference type="PANTHER" id="PTHR43800:SF1">
    <property type="entry name" value="PEPTIDYL-LYSINE N-ACETYLTRANSFERASE YJAB"/>
    <property type="match status" value="1"/>
</dbReference>
<feature type="domain" description="N-acetyltransferase" evidence="3">
    <location>
        <begin position="1"/>
        <end position="150"/>
    </location>
</feature>
<name>A0A7G5BSV7_9BACL</name>
<proteinExistence type="predicted"/>
<gene>
    <name evidence="4" type="ORF">FPL14_01615</name>
</gene>
<evidence type="ECO:0000256" key="1">
    <source>
        <dbReference type="ARBA" id="ARBA00022679"/>
    </source>
</evidence>
<dbReference type="GO" id="GO:0016747">
    <property type="term" value="F:acyltransferase activity, transferring groups other than amino-acyl groups"/>
    <property type="evidence" value="ECO:0007669"/>
    <property type="project" value="InterPro"/>
</dbReference>